<comment type="subunit">
    <text evidence="15">Homodimer. Forms a tripartite complex with CDC42BPA/CDC42BPB and LURAP1 with the latter acting as an adapter connecting CDC42BPA/CDC42BPB and MYO18A. Binds F-actin; regulated by ADP and GOLPH3. Interacts with GOLPH3; the interaction is direct and may link Golgi membranes to the actin cytoskeleton. Interacts with JAK3. Interacts with MSR1 and CD14.</text>
</comment>
<accession>A0A8D2IAC5</accession>
<evidence type="ECO:0000256" key="4">
    <source>
        <dbReference type="ARBA" id="ARBA00022490"/>
    </source>
</evidence>
<evidence type="ECO:0000256" key="13">
    <source>
        <dbReference type="ARBA" id="ARBA00024182"/>
    </source>
</evidence>
<dbReference type="InterPro" id="IPR057772">
    <property type="entry name" value="SH3_Myo18a"/>
</dbReference>
<dbReference type="GO" id="GO:0003774">
    <property type="term" value="F:cytoskeletal motor activity"/>
    <property type="evidence" value="ECO:0007669"/>
    <property type="project" value="UniProtKB-UniRule"/>
</dbReference>
<dbReference type="Gene3D" id="2.30.42.10">
    <property type="match status" value="1"/>
</dbReference>
<feature type="domain" description="PDZ" evidence="19">
    <location>
        <begin position="220"/>
        <end position="311"/>
    </location>
</feature>
<evidence type="ECO:0000256" key="18">
    <source>
        <dbReference type="SAM" id="MobiDB-lite"/>
    </source>
</evidence>
<dbReference type="SMART" id="SM00242">
    <property type="entry name" value="MYSc"/>
    <property type="match status" value="1"/>
</dbReference>
<dbReference type="Gene3D" id="3.30.70.1590">
    <property type="match status" value="1"/>
</dbReference>
<reference evidence="23" key="1">
    <citation type="submission" date="2025-08" db="UniProtKB">
        <authorList>
            <consortium name="Ensembl"/>
        </authorList>
    </citation>
    <scope>IDENTIFICATION</scope>
</reference>
<evidence type="ECO:0000313" key="23">
    <source>
        <dbReference type="Ensembl" id="ENSUPAP00010028040.1"/>
    </source>
</evidence>
<dbReference type="InterPro" id="IPR004009">
    <property type="entry name" value="SH3_Myosin"/>
</dbReference>
<dbReference type="FunFam" id="3.40.850.10:FF:000020">
    <property type="entry name" value="unconventional myosin-XVIIIa isoform X1"/>
    <property type="match status" value="1"/>
</dbReference>
<gene>
    <name evidence="23" type="primary">MYO18A</name>
</gene>
<evidence type="ECO:0000256" key="17">
    <source>
        <dbReference type="PROSITE-ProRule" id="PRU00782"/>
    </source>
</evidence>
<dbReference type="CDD" id="cd01386">
    <property type="entry name" value="MYSc_Myo18"/>
    <property type="match status" value="1"/>
</dbReference>
<dbReference type="SMART" id="SM00228">
    <property type="entry name" value="PDZ"/>
    <property type="match status" value="1"/>
</dbReference>
<keyword evidence="4" id="KW-0963">Cytoplasm</keyword>
<dbReference type="InterPro" id="IPR000048">
    <property type="entry name" value="IQ_motif_EF-hand-BS"/>
</dbReference>
<comment type="similarity">
    <text evidence="3 17">Belongs to the TRAFAC class myosin-kinesin ATPase superfamily. Myosin family.</text>
</comment>
<dbReference type="GO" id="GO:0051015">
    <property type="term" value="F:actin filament binding"/>
    <property type="evidence" value="ECO:0007669"/>
    <property type="project" value="TreeGrafter"/>
</dbReference>
<evidence type="ECO:0000256" key="5">
    <source>
        <dbReference type="ARBA" id="ARBA00022553"/>
    </source>
</evidence>
<dbReference type="FunFam" id="2.30.42.10:FF:000059">
    <property type="entry name" value="unconventional myosin-XVIIIa isoform X1"/>
    <property type="match status" value="1"/>
</dbReference>
<reference evidence="23" key="2">
    <citation type="submission" date="2025-09" db="UniProtKB">
        <authorList>
            <consortium name="Ensembl"/>
        </authorList>
    </citation>
    <scope>IDENTIFICATION</scope>
</reference>
<dbReference type="GO" id="GO:0031032">
    <property type="term" value="P:actomyosin structure organization"/>
    <property type="evidence" value="ECO:0007669"/>
    <property type="project" value="TreeGrafter"/>
</dbReference>
<dbReference type="GeneTree" id="ENSGT00940000155768"/>
<dbReference type="GO" id="GO:0005794">
    <property type="term" value="C:Golgi apparatus"/>
    <property type="evidence" value="ECO:0007669"/>
    <property type="project" value="UniProtKB-SubCell"/>
</dbReference>
<feature type="domain" description="Myosin N-terminal SH3-like" evidence="22">
    <location>
        <begin position="349"/>
        <end position="401"/>
    </location>
</feature>
<feature type="domain" description="Myosin motor" evidence="21">
    <location>
        <begin position="405"/>
        <end position="1184"/>
    </location>
</feature>
<evidence type="ECO:0000256" key="8">
    <source>
        <dbReference type="ARBA" id="ARBA00023034"/>
    </source>
</evidence>
<dbReference type="GO" id="GO:0008094">
    <property type="term" value="F:ATP-dependent activity, acting on DNA"/>
    <property type="evidence" value="ECO:0007669"/>
    <property type="project" value="InterPro"/>
</dbReference>
<dbReference type="Pfam" id="PF01576">
    <property type="entry name" value="Myosin_tail_1"/>
    <property type="match status" value="1"/>
</dbReference>
<dbReference type="FunFam" id="3.30.70.1590:FF:000004">
    <property type="entry name" value="unconventional myosin-XVIIIa isoform X1"/>
    <property type="match status" value="1"/>
</dbReference>
<feature type="compositionally biased region" description="Basic and acidic residues" evidence="18">
    <location>
        <begin position="1"/>
        <end position="17"/>
    </location>
</feature>
<dbReference type="Gene3D" id="1.20.58.530">
    <property type="match status" value="1"/>
</dbReference>
<evidence type="ECO:0000256" key="12">
    <source>
        <dbReference type="ARBA" id="ARBA00023212"/>
    </source>
</evidence>
<evidence type="ECO:0000256" key="7">
    <source>
        <dbReference type="ARBA" id="ARBA00022840"/>
    </source>
</evidence>
<evidence type="ECO:0000313" key="24">
    <source>
        <dbReference type="Proteomes" id="UP000694417"/>
    </source>
</evidence>
<evidence type="ECO:0000256" key="15">
    <source>
        <dbReference type="ARBA" id="ARBA00062210"/>
    </source>
</evidence>
<evidence type="ECO:0000256" key="16">
    <source>
        <dbReference type="ARBA" id="ARBA00073449"/>
    </source>
</evidence>
<dbReference type="PROSITE" id="PS51844">
    <property type="entry name" value="SH3_LIKE"/>
    <property type="match status" value="1"/>
</dbReference>
<dbReference type="FunFam" id="1.10.10.820:FF:000004">
    <property type="entry name" value="unconventional myosin-XVIIIa isoform X1"/>
    <property type="match status" value="1"/>
</dbReference>
<evidence type="ECO:0000259" key="22">
    <source>
        <dbReference type="PROSITE" id="PS51844"/>
    </source>
</evidence>
<feature type="domain" description="RecA family profile 2" evidence="20">
    <location>
        <begin position="542"/>
        <end position="607"/>
    </location>
</feature>
<feature type="region of interest" description="Disordered" evidence="18">
    <location>
        <begin position="1851"/>
        <end position="1901"/>
    </location>
</feature>
<dbReference type="InterPro" id="IPR001609">
    <property type="entry name" value="Myosin_head_motor_dom-like"/>
</dbReference>
<evidence type="ECO:0000256" key="10">
    <source>
        <dbReference type="ARBA" id="ARBA00023123"/>
    </source>
</evidence>
<dbReference type="CDD" id="cd06747">
    <property type="entry name" value="PDZ_MYO18-like"/>
    <property type="match status" value="1"/>
</dbReference>
<comment type="caution">
    <text evidence="17">Lacks conserved residue(s) required for the propagation of feature annotation.</text>
</comment>
<dbReference type="InterPro" id="IPR036064">
    <property type="entry name" value="MYSc_Myo18"/>
</dbReference>
<keyword evidence="9" id="KW-0175">Coiled coil</keyword>
<feature type="compositionally biased region" description="Acidic residues" evidence="18">
    <location>
        <begin position="1936"/>
        <end position="1960"/>
    </location>
</feature>
<dbReference type="InterPro" id="IPR036034">
    <property type="entry name" value="PDZ_sf"/>
</dbReference>
<dbReference type="Gene3D" id="3.40.850.10">
    <property type="entry name" value="Kinesin motor domain"/>
    <property type="match status" value="1"/>
</dbReference>
<dbReference type="GO" id="GO:0005524">
    <property type="term" value="F:ATP binding"/>
    <property type="evidence" value="ECO:0007669"/>
    <property type="project" value="UniProtKB-UniRule"/>
</dbReference>
<dbReference type="Gene3D" id="1.20.5.1160">
    <property type="entry name" value="Vasodilator-stimulated phosphoprotein"/>
    <property type="match status" value="1"/>
</dbReference>
<evidence type="ECO:0000259" key="19">
    <source>
        <dbReference type="PROSITE" id="PS50106"/>
    </source>
</evidence>
<comment type="subcellular location">
    <subcellularLocation>
        <location evidence="1">Cytoplasm</location>
        <location evidence="1">Cytoskeleton</location>
        <location evidence="1">Microtubule organizing center</location>
    </subcellularLocation>
    <subcellularLocation>
        <location evidence="2">Golgi apparatus</location>
        <location evidence="2">trans-Golgi network</location>
    </subcellularLocation>
    <subcellularLocation>
        <location evidence="13">Golgi outpost</location>
    </subcellularLocation>
</comment>
<keyword evidence="17" id="KW-0009">Actin-binding</keyword>
<evidence type="ECO:0000256" key="2">
    <source>
        <dbReference type="ARBA" id="ARBA00004601"/>
    </source>
</evidence>
<evidence type="ECO:0000256" key="11">
    <source>
        <dbReference type="ARBA" id="ARBA00023175"/>
    </source>
</evidence>
<keyword evidence="10 17" id="KW-0518">Myosin</keyword>
<dbReference type="InterPro" id="IPR036961">
    <property type="entry name" value="Kinesin_motor_dom_sf"/>
</dbReference>
<keyword evidence="5" id="KW-0597">Phosphoprotein</keyword>
<dbReference type="GO" id="GO:0016460">
    <property type="term" value="C:myosin II complex"/>
    <property type="evidence" value="ECO:0007669"/>
    <property type="project" value="TreeGrafter"/>
</dbReference>
<feature type="compositionally biased region" description="Basic and acidic residues" evidence="18">
    <location>
        <begin position="23"/>
        <end position="32"/>
    </location>
</feature>
<feature type="region of interest" description="Disordered" evidence="18">
    <location>
        <begin position="140"/>
        <end position="166"/>
    </location>
</feature>
<dbReference type="Pfam" id="PF00595">
    <property type="entry name" value="PDZ"/>
    <property type="match status" value="1"/>
</dbReference>
<name>A0A8D2IAC5_UROPR</name>
<dbReference type="PANTHER" id="PTHR45615">
    <property type="entry name" value="MYOSIN HEAVY CHAIN, NON-MUSCLE"/>
    <property type="match status" value="1"/>
</dbReference>
<dbReference type="PROSITE" id="PS51456">
    <property type="entry name" value="MYOSIN_MOTOR"/>
    <property type="match status" value="1"/>
</dbReference>
<evidence type="ECO:0000256" key="6">
    <source>
        <dbReference type="ARBA" id="ARBA00022741"/>
    </source>
</evidence>
<dbReference type="GO" id="GO:0032982">
    <property type="term" value="C:myosin filament"/>
    <property type="evidence" value="ECO:0007669"/>
    <property type="project" value="TreeGrafter"/>
</dbReference>
<dbReference type="Proteomes" id="UP000694417">
    <property type="component" value="Unplaced"/>
</dbReference>
<keyword evidence="11 17" id="KW-0505">Motor protein</keyword>
<dbReference type="PANTHER" id="PTHR45615:SF13">
    <property type="entry name" value="UNCONVENTIONAL MYOSIN-XVIIIA"/>
    <property type="match status" value="1"/>
</dbReference>
<dbReference type="FunFam" id="1.20.120.720:FF:000007">
    <property type="entry name" value="unconventional myosin-XVIIIa isoform X2"/>
    <property type="match status" value="1"/>
</dbReference>
<dbReference type="Gene3D" id="1.20.120.720">
    <property type="entry name" value="Myosin VI head, motor domain, U50 subdomain"/>
    <property type="match status" value="1"/>
</dbReference>
<comment type="function">
    <text evidence="14">May link Golgi membranes to the cytoskeleton and participate in the tensile force required for vesicle budding from the Golgi. Thereby, may play a role in Golgi membrane trafficking and could indirectly give its flattened shape to the Golgi apparatus. Alternatively, in concert with LURAP1 and CDC42BPA/CDC42BPB, has been involved in modulating lamellar actomyosin retrograde flow that is crucial to cell protrusion and migration. May be involved in the maintenance of the stromal cell architectures required for cell to cell contact. Regulates trafficking, expression, and activation of innate immune receptors on macrophages. Plays a role to suppress inflammatory responsiveness of macrophages via a mechanism that modulates CD14 trafficking. Acts as a receptor of surfactant-associated protein A (SFTPA1/SP-A) and plays an important role in internalization and clearance of SFTPA1-opsonized S.aureus by alveolar macrophages. Strongly enhances natural killer cell cytotoxicity.</text>
</comment>
<feature type="region of interest" description="Disordered" evidence="18">
    <location>
        <begin position="1"/>
        <end position="32"/>
    </location>
</feature>
<dbReference type="GO" id="GO:0043030">
    <property type="term" value="P:regulation of macrophage activation"/>
    <property type="evidence" value="ECO:0007669"/>
    <property type="project" value="UniProtKB-ARBA"/>
</dbReference>
<dbReference type="InterPro" id="IPR002928">
    <property type="entry name" value="Myosin_tail"/>
</dbReference>
<dbReference type="SMART" id="SM00015">
    <property type="entry name" value="IQ"/>
    <property type="match status" value="1"/>
</dbReference>
<evidence type="ECO:0000259" key="21">
    <source>
        <dbReference type="PROSITE" id="PS51456"/>
    </source>
</evidence>
<keyword evidence="6 17" id="KW-0547">Nucleotide-binding</keyword>
<dbReference type="Pfam" id="PF24556">
    <property type="entry name" value="SH3_Myosin-XVIIIa"/>
    <property type="match status" value="1"/>
</dbReference>
<feature type="region of interest" description="Disordered" evidence="18">
    <location>
        <begin position="1449"/>
        <end position="1479"/>
    </location>
</feature>
<evidence type="ECO:0000256" key="1">
    <source>
        <dbReference type="ARBA" id="ARBA00004267"/>
    </source>
</evidence>
<dbReference type="SUPFAM" id="SSF50156">
    <property type="entry name" value="PDZ domain-like"/>
    <property type="match status" value="1"/>
</dbReference>
<evidence type="ECO:0000256" key="14">
    <source>
        <dbReference type="ARBA" id="ARBA00058021"/>
    </source>
</evidence>
<dbReference type="GO" id="GO:0006259">
    <property type="term" value="P:DNA metabolic process"/>
    <property type="evidence" value="ECO:0007669"/>
    <property type="project" value="InterPro"/>
</dbReference>
<dbReference type="Gene3D" id="1.20.5.340">
    <property type="match status" value="1"/>
</dbReference>
<dbReference type="PRINTS" id="PR00193">
    <property type="entry name" value="MYOSINHEAVY"/>
</dbReference>
<dbReference type="SUPFAM" id="SSF52540">
    <property type="entry name" value="P-loop containing nucleoside triphosphate hydrolases"/>
    <property type="match status" value="1"/>
</dbReference>
<evidence type="ECO:0000256" key="9">
    <source>
        <dbReference type="ARBA" id="ARBA00023054"/>
    </source>
</evidence>
<feature type="region of interest" description="Disordered" evidence="18">
    <location>
        <begin position="1936"/>
        <end position="2038"/>
    </location>
</feature>
<sequence>MFNLMKKDKDKDGGRKEKKEKKEKKERMSAAELRSLEEMSLRRGFFNLNRSSKRESKTRLEISNPIPIKVASGSDLHLTDIDSDSNRGSIILDSGHLSTASSSDDLKGEEGSFRGSVLQRAAKFGSLAKQNSQMIVKRFSFSQRSRDESASETSTPSEHSAAPSPQVEIRTLEGQLLQHSGPGIPRAGHRSRVPELVTKRFPADLRLPPVVPPPPPAPRELELQRRPTGDFGFSLRRTTMLDRGPEGQAYRRVVHFAEPGAGTKDLALGLVPGDRLVEINGHNVENKSRDEIVEMIRQSGDSVRLKVQSIPELSELSRSWLRSGDGHRREPADAKTEEQIAAEEAWYETEKVWLVHKDGFSLASQLKSEELSLPEGKVRVKLDHDGAILDVDEDDVEKANAPSCDRLEDLASLVYLNESSVLHTLRQRYGASLLHTYAGPSLLVLSPRGAPAVYSEKVMHMFKGCRREDMAPHIYAVAQTAYRAMLMSRQDQSIILLGSSGSGKTTSCQHLVQYLATITGTSGNKVFSVEKWQALYTLLEAFGNSPTIMNGNATRFSQILSLDFDQAGQVASASIQTMLLEKLRVARRPASEATFNVFYYLLACGDGTLRTELHLNHLAENNVFGIMPLAKPEEKQKAAQQFSKLQTAMKVLGISPDEQKACWLILAAIYHLGAAGATKVLAVAAGRKQFARHEWAQKAAYLLGCSLEELSSAIFKHQHKGGTLQRSTSFRQGPEESSLGDGPKMSALECLEGMASGLYSELFTLLISLVNRALKSNQHSLCSMMIVDTPGFQNPEQGGSARGASFEELCHNYAQDRLQRLFHERTFVQELERYKEENIELAFDDIEPAADDSVAAVDQASHQSLVRSLARTDEARGLLWLLEEEALVPGATEDTLLERLFSYYGPQEGDKKGQSPLLRSSKPHHFLLGHSHGTNWVEYNVTGWLSYTKQNPATQNAPRLLQDSQKKIISNLFLGRAGSATVLSGSIAGLEGGSQLALRRATSMRKTFTTGMAAVKKKSLCIQIKLQVDALIDTIKRSKMHFVHCFLPVAEGWAGEPRSASSRRVSSSSELDLPPGDPCEAGLLQLDVPLLRAQLRGSRLLDAMRMYRQGYPDHMVFSEFRRRFDVLAPHLTKKHGRNYIVVDEKRAVEELLESLDLEKSSCCMGLSRVFFRAGTLARLEEQRDEQTSRHLTLFQAACRGYLARQHFKKRKIQDLAIRCVQKNIKKNKGVKDWPWWKLFTTVRPLIEVQLSEEQIRNKDEEIQQLRSKLEKVEKERNELRLSSDRLETRISELTSELTDERNTGESASQLLDAETAERLRAEKEMKELQTQYDALKKQMEVMEMEVMEARLIRAAEINGEVDDDDAGGEWRLKYERAVREVDFTKKRLQQELEDKLEVEQQSKRQLERRLGDLQADSDESQRALQQLKKKCQRLTAELQDTKLHLEGQQVRNHELEKKQRRFDSELSQAHEEAQREKLQREKLQREKDMLLAEAFSLKQQLEEKDMDIAGFTQKVVSLEAELQDISSQESKDEASLAKVKKQLRDLEAKVKDQEEELDEQAGTIQMLEQAKLRLEMEMERVRQTHSKEMESRDEEVEEARQSCQKKLKQMEVQLEEEYEDKQKALREKRELESKLAALSDQVSQRDFESEKRLRKDLKRTKALLADAQIMLDHLKNNAPSKREIAQLKNQLEESEFTCAAAVKARKAMEVEIEDLHLQIDDIVKAKTALEEQLSRLQREKNEIQNRLEEDQEDMNELMKKHKAAVAQASRDLAQMSDLQAQLEEANKEKQELQEKLQALQSQVEFLEQSMVDKSLVSRQEAKIRELETRLEFERTQVKRLESLASRLKENMEKLTEERDQRAAAENREKEQNKRLQRQLRDTKEEMGELAKKEAEASRKKHELEMDLESLEAANQSLQADLKLAFKRIGDLQAAIEDEMESDENEDLINSEGDSDVDSELEDRVDGVKSWLSKNKGPSKAASDDGSLKSSSPTSHWKPLPPDRSDDEHDPVDGTSRPRYSHNYLSDSDTEAKLTETNA</sequence>
<dbReference type="Gene3D" id="1.10.10.820">
    <property type="match status" value="1"/>
</dbReference>
<evidence type="ECO:0000259" key="20">
    <source>
        <dbReference type="PROSITE" id="PS50163"/>
    </source>
</evidence>
<dbReference type="InterPro" id="IPR027417">
    <property type="entry name" value="P-loop_NTPase"/>
</dbReference>
<dbReference type="InterPro" id="IPR001478">
    <property type="entry name" value="PDZ"/>
</dbReference>
<dbReference type="GO" id="GO:0005815">
    <property type="term" value="C:microtubule organizing center"/>
    <property type="evidence" value="ECO:0007669"/>
    <property type="project" value="UniProtKB-SubCell"/>
</dbReference>
<protein>
    <recommendedName>
        <fullName evidence="16">Unconventional myosin-XVIIIa</fullName>
    </recommendedName>
</protein>
<feature type="binding site" evidence="17">
    <location>
        <begin position="498"/>
        <end position="505"/>
    </location>
    <ligand>
        <name>ATP</name>
        <dbReference type="ChEBI" id="CHEBI:30616"/>
    </ligand>
</feature>
<keyword evidence="12" id="KW-0206">Cytoskeleton</keyword>
<dbReference type="FunFam" id="1.20.58.530:FF:000011">
    <property type="entry name" value="unconventional myosin-XVIIIa isoform X2"/>
    <property type="match status" value="1"/>
</dbReference>
<dbReference type="PROSITE" id="PS50096">
    <property type="entry name" value="IQ"/>
    <property type="match status" value="1"/>
</dbReference>
<dbReference type="InterPro" id="IPR020587">
    <property type="entry name" value="RecA_monomer-monomer_interface"/>
</dbReference>
<dbReference type="FunFam" id="1.20.5.1160:FF:000006">
    <property type="entry name" value="Myosin-XVIIIa isoform a"/>
    <property type="match status" value="1"/>
</dbReference>
<dbReference type="PROSITE" id="PS50106">
    <property type="entry name" value="PDZ"/>
    <property type="match status" value="1"/>
</dbReference>
<feature type="compositionally biased region" description="Basic and acidic residues" evidence="18">
    <location>
        <begin position="2029"/>
        <end position="2038"/>
    </location>
</feature>
<organism evidence="23 24">
    <name type="scientific">Urocitellus parryii</name>
    <name type="common">Arctic ground squirrel</name>
    <name type="synonym">Spermophilus parryii</name>
    <dbReference type="NCBI Taxonomy" id="9999"/>
    <lineage>
        <taxon>Eukaryota</taxon>
        <taxon>Metazoa</taxon>
        <taxon>Chordata</taxon>
        <taxon>Craniata</taxon>
        <taxon>Vertebrata</taxon>
        <taxon>Euteleostomi</taxon>
        <taxon>Mammalia</taxon>
        <taxon>Eutheria</taxon>
        <taxon>Euarchontoglires</taxon>
        <taxon>Glires</taxon>
        <taxon>Rodentia</taxon>
        <taxon>Sciuromorpha</taxon>
        <taxon>Sciuridae</taxon>
        <taxon>Xerinae</taxon>
        <taxon>Marmotini</taxon>
        <taxon>Urocitellus</taxon>
    </lineage>
</organism>
<dbReference type="SUPFAM" id="SSF90257">
    <property type="entry name" value="Myosin rod fragments"/>
    <property type="match status" value="1"/>
</dbReference>
<dbReference type="GO" id="GO:0003677">
    <property type="term" value="F:DNA binding"/>
    <property type="evidence" value="ECO:0007669"/>
    <property type="project" value="InterPro"/>
</dbReference>
<dbReference type="Ensembl" id="ENSUPAT00010031921.1">
    <property type="protein sequence ID" value="ENSUPAP00010028040.1"/>
    <property type="gene ID" value="ENSUPAG00010019204.1"/>
</dbReference>
<dbReference type="Pfam" id="PF00063">
    <property type="entry name" value="Myosin_head"/>
    <property type="match status" value="2"/>
</dbReference>
<keyword evidence="24" id="KW-1185">Reference proteome</keyword>
<dbReference type="FunFam" id="4.10.270.10:FF:000002">
    <property type="entry name" value="unconventional myosin-XVIIIa isoform X1"/>
    <property type="match status" value="1"/>
</dbReference>
<proteinExistence type="inferred from homology"/>
<keyword evidence="8" id="KW-0333">Golgi apparatus</keyword>
<dbReference type="Gene3D" id="4.10.270.10">
    <property type="entry name" value="Myosin, subunit A"/>
    <property type="match status" value="1"/>
</dbReference>
<evidence type="ECO:0000256" key="3">
    <source>
        <dbReference type="ARBA" id="ARBA00008314"/>
    </source>
</evidence>
<keyword evidence="7 17" id="KW-0067">ATP-binding</keyword>
<dbReference type="PROSITE" id="PS50163">
    <property type="entry name" value="RECA_3"/>
    <property type="match status" value="1"/>
</dbReference>
<dbReference type="GO" id="GO:1903028">
    <property type="term" value="P:positive regulation of opsonization"/>
    <property type="evidence" value="ECO:0007669"/>
    <property type="project" value="UniProtKB-ARBA"/>
</dbReference>